<dbReference type="SMART" id="SM00382">
    <property type="entry name" value="AAA"/>
    <property type="match status" value="1"/>
</dbReference>
<keyword evidence="7" id="KW-0378">Hydrolase</keyword>
<evidence type="ECO:0000256" key="3">
    <source>
        <dbReference type="ARBA" id="ARBA00022475"/>
    </source>
</evidence>
<dbReference type="InterPro" id="IPR003439">
    <property type="entry name" value="ABC_transporter-like_ATP-bd"/>
</dbReference>
<dbReference type="PANTHER" id="PTHR43117">
    <property type="entry name" value="OSMOPROTECTANT IMPORT ATP-BINDING PROTEIN OSMV"/>
    <property type="match status" value="1"/>
</dbReference>
<dbReference type="GO" id="GO:0015697">
    <property type="term" value="P:quaternary ammonium group transport"/>
    <property type="evidence" value="ECO:0007669"/>
    <property type="project" value="UniProtKB-ARBA"/>
</dbReference>
<evidence type="ECO:0000256" key="2">
    <source>
        <dbReference type="ARBA" id="ARBA00022448"/>
    </source>
</evidence>
<evidence type="ECO:0000256" key="4">
    <source>
        <dbReference type="ARBA" id="ARBA00022741"/>
    </source>
</evidence>
<evidence type="ECO:0000313" key="7">
    <source>
        <dbReference type="EMBL" id="QJC57735.1"/>
    </source>
</evidence>
<dbReference type="PANTHER" id="PTHR43117:SF4">
    <property type="entry name" value="OSMOPROTECTANT IMPORT ATP-BINDING PROTEIN OSMV"/>
    <property type="match status" value="1"/>
</dbReference>
<keyword evidence="8" id="KW-1185">Reference proteome</keyword>
<evidence type="ECO:0000256" key="1">
    <source>
        <dbReference type="ARBA" id="ARBA00005417"/>
    </source>
</evidence>
<reference evidence="7 8" key="1">
    <citation type="submission" date="2020-04" db="EMBL/GenBank/DDBJ databases">
        <title>Complete genome of a Psychrophilic, Marine, Gas Vacuolate Bacterium Polaromonas vacuolata KCTC 22033T.</title>
        <authorList>
            <person name="Hwang K."/>
            <person name="Kim K.M."/>
        </authorList>
    </citation>
    <scope>NUCLEOTIDE SEQUENCE [LARGE SCALE GENOMIC DNA]</scope>
    <source>
        <strain evidence="7 8">KCTC 22033</strain>
    </source>
</reference>
<keyword evidence="3" id="KW-0472">Membrane</keyword>
<dbReference type="Gene3D" id="3.40.50.300">
    <property type="entry name" value="P-loop containing nucleotide triphosphate hydrolases"/>
    <property type="match status" value="1"/>
</dbReference>
<name>A0A6H2HCY4_9BURK</name>
<dbReference type="RefSeq" id="WP_168923206.1">
    <property type="nucleotide sequence ID" value="NZ_CP051461.1"/>
</dbReference>
<dbReference type="InterPro" id="IPR017871">
    <property type="entry name" value="ABC_transporter-like_CS"/>
</dbReference>
<keyword evidence="3" id="KW-1003">Cell membrane</keyword>
<dbReference type="EC" id="3.6.3.-" evidence="7"/>
<evidence type="ECO:0000313" key="8">
    <source>
        <dbReference type="Proteomes" id="UP000502041"/>
    </source>
</evidence>
<gene>
    <name evidence="7" type="primary">osmV</name>
    <name evidence="7" type="ORF">HC248_03065</name>
</gene>
<keyword evidence="5 7" id="KW-0067">ATP-binding</keyword>
<accession>A0A6H2HCY4</accession>
<organism evidence="7 8">
    <name type="scientific">Polaromonas vacuolata</name>
    <dbReference type="NCBI Taxonomy" id="37448"/>
    <lineage>
        <taxon>Bacteria</taxon>
        <taxon>Pseudomonadati</taxon>
        <taxon>Pseudomonadota</taxon>
        <taxon>Betaproteobacteria</taxon>
        <taxon>Burkholderiales</taxon>
        <taxon>Comamonadaceae</taxon>
        <taxon>Polaromonas</taxon>
    </lineage>
</organism>
<dbReference type="SUPFAM" id="SSF52540">
    <property type="entry name" value="P-loop containing nucleoside triphosphate hydrolases"/>
    <property type="match status" value="1"/>
</dbReference>
<sequence length="314" mass="34192">MIVLENLSKRFANTGPAAVDGLSLHIKAGEICVLIGPSGCGKTSSMRMINRMLEPDAGRILVDGHDVMQTDAVTLRRSIGYVIQQVGLFPHMTIAQNIATVPKLLGWDAARINRRVDELLALVKLDPDRYRQRFPRDLSGGQKQRVGVARALAADPPVMLMDEPFGAIDPINRALLQDEFLRILRELGKTIVFVTHDIDEAIRMGTRIAILREGKLVQYDTPERLLARPANTFVEAFVGTDRSLKRLALLSVGAYCQAGAAAWQAPRLPQTAGLRDALSAMLMAGTEEAGIVDAQGLETGRVTLLSIRHAASGE</sequence>
<dbReference type="GO" id="GO:0016887">
    <property type="term" value="F:ATP hydrolysis activity"/>
    <property type="evidence" value="ECO:0007669"/>
    <property type="project" value="InterPro"/>
</dbReference>
<evidence type="ECO:0000259" key="6">
    <source>
        <dbReference type="PROSITE" id="PS50893"/>
    </source>
</evidence>
<dbReference type="KEGG" id="pvac:HC248_03065"/>
<dbReference type="EMBL" id="CP051461">
    <property type="protein sequence ID" value="QJC57735.1"/>
    <property type="molecule type" value="Genomic_DNA"/>
</dbReference>
<dbReference type="GO" id="GO:0005524">
    <property type="term" value="F:ATP binding"/>
    <property type="evidence" value="ECO:0007669"/>
    <property type="project" value="UniProtKB-KW"/>
</dbReference>
<evidence type="ECO:0000256" key="5">
    <source>
        <dbReference type="ARBA" id="ARBA00022840"/>
    </source>
</evidence>
<dbReference type="FunFam" id="3.40.50.300:FF:000425">
    <property type="entry name" value="Probable ABC transporter, ATP-binding subunit"/>
    <property type="match status" value="1"/>
</dbReference>
<dbReference type="AlphaFoldDB" id="A0A6H2HCY4"/>
<protein>
    <submittedName>
        <fullName evidence="7">Osmoprotectant import ATP-binding protein OsmV</fullName>
        <ecNumber evidence="7">3.6.3.-</ecNumber>
    </submittedName>
</protein>
<dbReference type="Pfam" id="PF00005">
    <property type="entry name" value="ABC_tran"/>
    <property type="match status" value="1"/>
</dbReference>
<dbReference type="InterPro" id="IPR003593">
    <property type="entry name" value="AAA+_ATPase"/>
</dbReference>
<feature type="domain" description="ABC transporter" evidence="6">
    <location>
        <begin position="2"/>
        <end position="238"/>
    </location>
</feature>
<keyword evidence="4" id="KW-0547">Nucleotide-binding</keyword>
<dbReference type="Proteomes" id="UP000502041">
    <property type="component" value="Chromosome"/>
</dbReference>
<dbReference type="PROSITE" id="PS00211">
    <property type="entry name" value="ABC_TRANSPORTER_1"/>
    <property type="match status" value="1"/>
</dbReference>
<keyword evidence="2" id="KW-0813">Transport</keyword>
<dbReference type="InterPro" id="IPR027417">
    <property type="entry name" value="P-loop_NTPase"/>
</dbReference>
<proteinExistence type="inferred from homology"/>
<comment type="similarity">
    <text evidence="1">Belongs to the ABC transporter superfamily.</text>
</comment>
<dbReference type="PROSITE" id="PS50893">
    <property type="entry name" value="ABC_TRANSPORTER_2"/>
    <property type="match status" value="1"/>
</dbReference>